<organism evidence="4 5">
    <name type="scientific">Paenibacillus agilis</name>
    <dbReference type="NCBI Taxonomy" id="3020863"/>
    <lineage>
        <taxon>Bacteria</taxon>
        <taxon>Bacillati</taxon>
        <taxon>Bacillota</taxon>
        <taxon>Bacilli</taxon>
        <taxon>Bacillales</taxon>
        <taxon>Paenibacillaceae</taxon>
        <taxon>Paenibacillus</taxon>
    </lineage>
</organism>
<dbReference type="GO" id="GO:0071949">
    <property type="term" value="F:FAD binding"/>
    <property type="evidence" value="ECO:0007669"/>
    <property type="project" value="InterPro"/>
</dbReference>
<proteinExistence type="predicted"/>
<evidence type="ECO:0000256" key="1">
    <source>
        <dbReference type="ARBA" id="ARBA00022630"/>
    </source>
</evidence>
<evidence type="ECO:0000256" key="2">
    <source>
        <dbReference type="ARBA" id="ARBA00022827"/>
    </source>
</evidence>
<dbReference type="PRINTS" id="PR00420">
    <property type="entry name" value="RNGMNOXGNASE"/>
</dbReference>
<reference evidence="4 5" key="1">
    <citation type="submission" date="2019-07" db="EMBL/GenBank/DDBJ databases">
        <authorList>
            <person name="Kim J."/>
        </authorList>
    </citation>
    <scope>NUCLEOTIDE SEQUENCE [LARGE SCALE GENOMIC DNA]</scope>
    <source>
        <strain evidence="4 5">N4</strain>
    </source>
</reference>
<sequence>MDTVNQEKDASHSVKTDRQFRTQVGVVGAGPAGLVLALLLQQAGIACIVLDRQTREYVETRARAGFLEHRIVEFLRRNGFSKGLDLRGVQHTTCEFRLEGRQYIVPYGDMAGCAHTVYPQQFVVSDLIELFIARGGTILFSHPVVKIEGLEDDKAVIHCHAQNNIDHSPVVKQVECDFIAGCDGFHGIARASIPPDRFSAVTRQYGIGWLALLAEVPSSTERVIYALHESGFAGQMPRTPQVTRFYLECSPQDKESDWPEERIWHELRKRMAVNSNDGDRSGNDELVPGKLIERRVLDMRSVVTETMQYGNLFLAGDAAHIITPVGAKGMNLAIADSEFLAEAFITYYREGDGTHLSKYTETRLPHVWQTIEFSDWMLRLIHNLDESGSRTFSDRLRRARLERLCGQGDYANTFAANYVGK</sequence>
<dbReference type="InterPro" id="IPR036188">
    <property type="entry name" value="FAD/NAD-bd_sf"/>
</dbReference>
<keyword evidence="5" id="KW-1185">Reference proteome</keyword>
<dbReference type="NCBIfam" id="NF006091">
    <property type="entry name" value="PRK08243.1"/>
    <property type="match status" value="1"/>
</dbReference>
<gene>
    <name evidence="4" type="ORF">FPZ44_23345</name>
</gene>
<dbReference type="PANTHER" id="PTHR43004">
    <property type="entry name" value="TRK SYSTEM POTASSIUM UPTAKE PROTEIN"/>
    <property type="match status" value="1"/>
</dbReference>
<dbReference type="Proteomes" id="UP000318102">
    <property type="component" value="Unassembled WGS sequence"/>
</dbReference>
<dbReference type="AlphaFoldDB" id="A0A559IGW5"/>
<dbReference type="PANTHER" id="PTHR43004:SF3">
    <property type="entry name" value="P-HYDROXYBENZOATE HYDROXYLASE"/>
    <property type="match status" value="1"/>
</dbReference>
<keyword evidence="2" id="KW-0274">FAD</keyword>
<dbReference type="GO" id="GO:0018659">
    <property type="term" value="F:4-hydroxybenzoate 3-monooxygenase activity"/>
    <property type="evidence" value="ECO:0007669"/>
    <property type="project" value="UniProtKB-EC"/>
</dbReference>
<dbReference type="Gene3D" id="3.50.50.60">
    <property type="entry name" value="FAD/NAD(P)-binding domain"/>
    <property type="match status" value="1"/>
</dbReference>
<protein>
    <submittedName>
        <fullName evidence="4">4-hydroxybenzoate 3-monooxygenase</fullName>
        <ecNumber evidence="4">1.14.13.2</ecNumber>
    </submittedName>
</protein>
<keyword evidence="1" id="KW-0285">Flavoprotein</keyword>
<dbReference type="SUPFAM" id="SSF51905">
    <property type="entry name" value="FAD/NAD(P)-binding domain"/>
    <property type="match status" value="1"/>
</dbReference>
<name>A0A559IGW5_9BACL</name>
<comment type="caution">
    <text evidence="4">The sequence shown here is derived from an EMBL/GenBank/DDBJ whole genome shotgun (WGS) entry which is preliminary data.</text>
</comment>
<dbReference type="OrthoDB" id="9766816at2"/>
<dbReference type="EMBL" id="VNJK01000005">
    <property type="protein sequence ID" value="TVX86917.1"/>
    <property type="molecule type" value="Genomic_DNA"/>
</dbReference>
<accession>A0A559IGW5</accession>
<keyword evidence="4" id="KW-0560">Oxidoreductase</keyword>
<feature type="domain" description="FAD-binding" evidence="3">
    <location>
        <begin position="21"/>
        <end position="374"/>
    </location>
</feature>
<evidence type="ECO:0000313" key="4">
    <source>
        <dbReference type="EMBL" id="TVX86917.1"/>
    </source>
</evidence>
<dbReference type="Gene3D" id="3.30.9.10">
    <property type="entry name" value="D-Amino Acid Oxidase, subunit A, domain 2"/>
    <property type="match status" value="1"/>
</dbReference>
<evidence type="ECO:0000259" key="3">
    <source>
        <dbReference type="Pfam" id="PF01494"/>
    </source>
</evidence>
<dbReference type="SUPFAM" id="SSF54373">
    <property type="entry name" value="FAD-linked reductases, C-terminal domain"/>
    <property type="match status" value="1"/>
</dbReference>
<evidence type="ECO:0000313" key="5">
    <source>
        <dbReference type="Proteomes" id="UP000318102"/>
    </source>
</evidence>
<dbReference type="Pfam" id="PF01494">
    <property type="entry name" value="FAD_binding_3"/>
    <property type="match status" value="1"/>
</dbReference>
<dbReference type="EC" id="1.14.13.2" evidence="4"/>
<dbReference type="InterPro" id="IPR002938">
    <property type="entry name" value="FAD-bd"/>
</dbReference>
<dbReference type="InterPro" id="IPR050641">
    <property type="entry name" value="RIFMO-like"/>
</dbReference>